<dbReference type="Gene3D" id="3.10.350.10">
    <property type="entry name" value="LysM domain"/>
    <property type="match status" value="1"/>
</dbReference>
<evidence type="ECO:0000256" key="5">
    <source>
        <dbReference type="ARBA" id="ARBA00022801"/>
    </source>
</evidence>
<evidence type="ECO:0000256" key="7">
    <source>
        <dbReference type="SAM" id="SignalP"/>
    </source>
</evidence>
<dbReference type="Pfam" id="PF00877">
    <property type="entry name" value="NLPC_P60"/>
    <property type="match status" value="1"/>
</dbReference>
<evidence type="ECO:0000313" key="10">
    <source>
        <dbReference type="EMBL" id="PWJ56155.1"/>
    </source>
</evidence>
<keyword evidence="11" id="KW-1185">Reference proteome</keyword>
<dbReference type="SUPFAM" id="SSF54001">
    <property type="entry name" value="Cysteine proteinases"/>
    <property type="match status" value="1"/>
</dbReference>
<dbReference type="GO" id="GO:0008234">
    <property type="term" value="F:cysteine-type peptidase activity"/>
    <property type="evidence" value="ECO:0007669"/>
    <property type="project" value="UniProtKB-KW"/>
</dbReference>
<keyword evidence="3 7" id="KW-0732">Signal</keyword>
<evidence type="ECO:0000259" key="8">
    <source>
        <dbReference type="PROSITE" id="PS51782"/>
    </source>
</evidence>
<feature type="signal peptide" evidence="7">
    <location>
        <begin position="1"/>
        <end position="21"/>
    </location>
</feature>
<evidence type="ECO:0000259" key="9">
    <source>
        <dbReference type="PROSITE" id="PS51935"/>
    </source>
</evidence>
<dbReference type="Proteomes" id="UP000245469">
    <property type="component" value="Unassembled WGS sequence"/>
</dbReference>
<evidence type="ECO:0000256" key="4">
    <source>
        <dbReference type="ARBA" id="ARBA00022737"/>
    </source>
</evidence>
<keyword evidence="5 10" id="KW-0378">Hydrolase</keyword>
<keyword evidence="2" id="KW-0645">Protease</keyword>
<dbReference type="InterPro" id="IPR038765">
    <property type="entry name" value="Papain-like_cys_pep_sf"/>
</dbReference>
<dbReference type="Pfam" id="PF01476">
    <property type="entry name" value="LysM"/>
    <property type="match status" value="1"/>
</dbReference>
<dbReference type="InterPro" id="IPR000064">
    <property type="entry name" value="NLP_P60_dom"/>
</dbReference>
<dbReference type="CDD" id="cd00118">
    <property type="entry name" value="LysM"/>
    <property type="match status" value="1"/>
</dbReference>
<gene>
    <name evidence="10" type="ORF">BXY45_101130</name>
</gene>
<dbReference type="InterPro" id="IPR051202">
    <property type="entry name" value="Peptidase_C40"/>
</dbReference>
<dbReference type="PANTHER" id="PTHR47053">
    <property type="entry name" value="MUREIN DD-ENDOPEPTIDASE MEPH-RELATED"/>
    <property type="match status" value="1"/>
</dbReference>
<feature type="chain" id="PRO_5016359324" evidence="7">
    <location>
        <begin position="22"/>
        <end position="246"/>
    </location>
</feature>
<accession>A0A316AEF1</accession>
<dbReference type="SMART" id="SM00257">
    <property type="entry name" value="LysM"/>
    <property type="match status" value="1"/>
</dbReference>
<feature type="domain" description="LysM" evidence="8">
    <location>
        <begin position="69"/>
        <end position="113"/>
    </location>
</feature>
<keyword evidence="4" id="KW-0677">Repeat</keyword>
<dbReference type="SUPFAM" id="SSF54106">
    <property type="entry name" value="LysM domain"/>
    <property type="match status" value="1"/>
</dbReference>
<organism evidence="10 11">
    <name type="scientific">Quadrisphaera granulorum</name>
    <dbReference type="NCBI Taxonomy" id="317664"/>
    <lineage>
        <taxon>Bacteria</taxon>
        <taxon>Bacillati</taxon>
        <taxon>Actinomycetota</taxon>
        <taxon>Actinomycetes</taxon>
        <taxon>Kineosporiales</taxon>
        <taxon>Kineosporiaceae</taxon>
        <taxon>Quadrisphaera</taxon>
    </lineage>
</organism>
<dbReference type="PROSITE" id="PS51935">
    <property type="entry name" value="NLPC_P60"/>
    <property type="match status" value="1"/>
</dbReference>
<comment type="similarity">
    <text evidence="1">Belongs to the peptidase C40 family.</text>
</comment>
<dbReference type="EMBL" id="QGDQ01000001">
    <property type="protein sequence ID" value="PWJ56155.1"/>
    <property type="molecule type" value="Genomic_DNA"/>
</dbReference>
<evidence type="ECO:0000313" key="11">
    <source>
        <dbReference type="Proteomes" id="UP000245469"/>
    </source>
</evidence>
<reference evidence="10 11" key="1">
    <citation type="submission" date="2018-03" db="EMBL/GenBank/DDBJ databases">
        <title>Genomic Encyclopedia of Archaeal and Bacterial Type Strains, Phase II (KMG-II): from individual species to whole genera.</title>
        <authorList>
            <person name="Goeker M."/>
        </authorList>
    </citation>
    <scope>NUCLEOTIDE SEQUENCE [LARGE SCALE GENOMIC DNA]</scope>
    <source>
        <strain evidence="10 11">DSM 44889</strain>
    </source>
</reference>
<name>A0A316AEF1_9ACTN</name>
<protein>
    <submittedName>
        <fullName evidence="10">Cell wall-associated NlpC family hydrolase</fullName>
    </submittedName>
</protein>
<evidence type="ECO:0000256" key="1">
    <source>
        <dbReference type="ARBA" id="ARBA00007074"/>
    </source>
</evidence>
<dbReference type="AlphaFoldDB" id="A0A316AEF1"/>
<dbReference type="PROSITE" id="PS51782">
    <property type="entry name" value="LYSM"/>
    <property type="match status" value="1"/>
</dbReference>
<evidence type="ECO:0000256" key="2">
    <source>
        <dbReference type="ARBA" id="ARBA00022670"/>
    </source>
</evidence>
<dbReference type="GO" id="GO:0006508">
    <property type="term" value="P:proteolysis"/>
    <property type="evidence" value="ECO:0007669"/>
    <property type="project" value="UniProtKB-KW"/>
</dbReference>
<sequence length="246" mass="24406">MRPLVDVSTVTRMVVTTGALAAVPVVATAGAASAHVPGTSHAGTPAVKAASTLSVAASPVPANGNLGGGTVTVRSGDTVSKIARAAGVSTQAVLAANNLAWSSTIYPGQVLSIPTGGAPATDAAPAAAPAPAEPSAGEAAVAVAKESVGLAYRFGGTSPTSGFDCSGLVQYAYAKVGVPLPRTSAAMRSAGYAVSEPRVGDLVLFDNYGHVAMYAGDGKIIDSPRTGESVSVRSLWTDDVQFRRVV</sequence>
<evidence type="ECO:0000256" key="6">
    <source>
        <dbReference type="ARBA" id="ARBA00022807"/>
    </source>
</evidence>
<comment type="caution">
    <text evidence="10">The sequence shown here is derived from an EMBL/GenBank/DDBJ whole genome shotgun (WGS) entry which is preliminary data.</text>
</comment>
<dbReference type="InterPro" id="IPR036779">
    <property type="entry name" value="LysM_dom_sf"/>
</dbReference>
<keyword evidence="6" id="KW-0788">Thiol protease</keyword>
<feature type="domain" description="NlpC/P60" evidence="9">
    <location>
        <begin position="134"/>
        <end position="246"/>
    </location>
</feature>
<evidence type="ECO:0000256" key="3">
    <source>
        <dbReference type="ARBA" id="ARBA00022729"/>
    </source>
</evidence>
<dbReference type="PANTHER" id="PTHR47053:SF1">
    <property type="entry name" value="MUREIN DD-ENDOPEPTIDASE MEPH-RELATED"/>
    <property type="match status" value="1"/>
</dbReference>
<dbReference type="Gene3D" id="3.90.1720.10">
    <property type="entry name" value="endopeptidase domain like (from Nostoc punctiforme)"/>
    <property type="match status" value="1"/>
</dbReference>
<proteinExistence type="inferred from homology"/>
<dbReference type="InterPro" id="IPR018392">
    <property type="entry name" value="LysM"/>
</dbReference>